<organism evidence="6">
    <name type="scientific">candidate division CPR3 bacterium</name>
    <dbReference type="NCBI Taxonomy" id="2268181"/>
    <lineage>
        <taxon>Bacteria</taxon>
        <taxon>Bacteria division CPR3</taxon>
    </lineage>
</organism>
<proteinExistence type="inferred from homology"/>
<name>A0A7C4QXJ0_UNCC3</name>
<evidence type="ECO:0000256" key="3">
    <source>
        <dbReference type="ARBA" id="ARBA00023274"/>
    </source>
</evidence>
<keyword evidence="2 4" id="KW-0689">Ribosomal protein</keyword>
<dbReference type="GO" id="GO:0006412">
    <property type="term" value="P:translation"/>
    <property type="evidence" value="ECO:0007669"/>
    <property type="project" value="UniProtKB-UniRule"/>
</dbReference>
<dbReference type="PANTHER" id="PTHR11700">
    <property type="entry name" value="30S RIBOSOMAL PROTEIN S10 FAMILY MEMBER"/>
    <property type="match status" value="1"/>
</dbReference>
<dbReference type="Pfam" id="PF00338">
    <property type="entry name" value="Ribosomal_S10"/>
    <property type="match status" value="1"/>
</dbReference>
<evidence type="ECO:0000256" key="4">
    <source>
        <dbReference type="HAMAP-Rule" id="MF_00508"/>
    </source>
</evidence>
<dbReference type="GO" id="GO:0003735">
    <property type="term" value="F:structural constituent of ribosome"/>
    <property type="evidence" value="ECO:0007669"/>
    <property type="project" value="InterPro"/>
</dbReference>
<dbReference type="InterPro" id="IPR018268">
    <property type="entry name" value="Ribosomal_uS10_CS"/>
</dbReference>
<comment type="function">
    <text evidence="4">Involved in the binding of tRNA to the ribosomes.</text>
</comment>
<dbReference type="GO" id="GO:0005840">
    <property type="term" value="C:ribosome"/>
    <property type="evidence" value="ECO:0007669"/>
    <property type="project" value="UniProtKB-KW"/>
</dbReference>
<evidence type="ECO:0000256" key="2">
    <source>
        <dbReference type="ARBA" id="ARBA00022980"/>
    </source>
</evidence>
<dbReference type="InterPro" id="IPR001848">
    <property type="entry name" value="Ribosomal_uS10"/>
</dbReference>
<evidence type="ECO:0000313" key="6">
    <source>
        <dbReference type="EMBL" id="HGT71256.1"/>
    </source>
</evidence>
<dbReference type="NCBIfam" id="NF001861">
    <property type="entry name" value="PRK00596.1"/>
    <property type="match status" value="1"/>
</dbReference>
<protein>
    <recommendedName>
        <fullName evidence="4">Small ribosomal subunit protein uS10</fullName>
    </recommendedName>
</protein>
<gene>
    <name evidence="4" type="primary">rpsJ</name>
    <name evidence="6" type="ORF">ENT43_03290</name>
</gene>
<dbReference type="InterPro" id="IPR027486">
    <property type="entry name" value="Ribosomal_uS10_dom"/>
</dbReference>
<comment type="caution">
    <text evidence="6">The sequence shown here is derived from an EMBL/GenBank/DDBJ whole genome shotgun (WGS) entry which is preliminary data.</text>
</comment>
<dbReference type="Gene3D" id="3.30.70.600">
    <property type="entry name" value="Ribosomal protein S10 domain"/>
    <property type="match status" value="1"/>
</dbReference>
<dbReference type="SMART" id="SM01403">
    <property type="entry name" value="Ribosomal_S10"/>
    <property type="match status" value="1"/>
</dbReference>
<accession>A0A7C4QXJ0</accession>
<dbReference type="SUPFAM" id="SSF54999">
    <property type="entry name" value="Ribosomal protein S10"/>
    <property type="match status" value="1"/>
</dbReference>
<dbReference type="InterPro" id="IPR036838">
    <property type="entry name" value="Ribosomal_uS10_dom_sf"/>
</dbReference>
<dbReference type="PROSITE" id="PS00361">
    <property type="entry name" value="RIBOSOMAL_S10"/>
    <property type="match status" value="1"/>
</dbReference>
<comment type="similarity">
    <text evidence="1 4">Belongs to the universal ribosomal protein uS10 family.</text>
</comment>
<dbReference type="PRINTS" id="PR00971">
    <property type="entry name" value="RIBOSOMALS10"/>
</dbReference>
<evidence type="ECO:0000259" key="5">
    <source>
        <dbReference type="SMART" id="SM01403"/>
    </source>
</evidence>
<evidence type="ECO:0000256" key="1">
    <source>
        <dbReference type="ARBA" id="ARBA00007102"/>
    </source>
</evidence>
<dbReference type="GO" id="GO:0000049">
    <property type="term" value="F:tRNA binding"/>
    <property type="evidence" value="ECO:0007669"/>
    <property type="project" value="UniProtKB-UniRule"/>
</dbReference>
<dbReference type="EMBL" id="DSYQ01000015">
    <property type="protein sequence ID" value="HGT71256.1"/>
    <property type="molecule type" value="Genomic_DNA"/>
</dbReference>
<dbReference type="HAMAP" id="MF_00508">
    <property type="entry name" value="Ribosomal_uS10"/>
    <property type="match status" value="1"/>
</dbReference>
<sequence>MPKTEDKKLKKDEKQKIRLKLKSYDHKVLDQSAAQILDTVKRMGAKISGPIPLPTERSLFSVLRSTFVHKNSQEQFAMRIHKRLIDIFEPDSKTIDSLMNLNLPAGVDIEIKM</sequence>
<dbReference type="GO" id="GO:1990904">
    <property type="term" value="C:ribonucleoprotein complex"/>
    <property type="evidence" value="ECO:0007669"/>
    <property type="project" value="UniProtKB-KW"/>
</dbReference>
<reference evidence="6" key="1">
    <citation type="journal article" date="2020" name="mSystems">
        <title>Genome- and Community-Level Interaction Insights into Carbon Utilization and Element Cycling Functions of Hydrothermarchaeota in Hydrothermal Sediment.</title>
        <authorList>
            <person name="Zhou Z."/>
            <person name="Liu Y."/>
            <person name="Xu W."/>
            <person name="Pan J."/>
            <person name="Luo Z.H."/>
            <person name="Li M."/>
        </authorList>
    </citation>
    <scope>NUCLEOTIDE SEQUENCE [LARGE SCALE GENOMIC DNA]</scope>
    <source>
        <strain evidence="6">SpSt-579</strain>
    </source>
</reference>
<comment type="subunit">
    <text evidence="4">Part of the 30S ribosomal subunit.</text>
</comment>
<dbReference type="AlphaFoldDB" id="A0A7C4QXJ0"/>
<dbReference type="NCBIfam" id="TIGR01049">
    <property type="entry name" value="rpsJ_bact"/>
    <property type="match status" value="1"/>
</dbReference>
<keyword evidence="3 4" id="KW-0687">Ribonucleoprotein</keyword>
<feature type="domain" description="Small ribosomal subunit protein uS10" evidence="5">
    <location>
        <begin position="18"/>
        <end position="112"/>
    </location>
</feature>
<dbReference type="FunFam" id="3.30.70.600:FF:000003">
    <property type="entry name" value="30S ribosomal protein S10"/>
    <property type="match status" value="1"/>
</dbReference>